<feature type="compositionally biased region" description="Basic and acidic residues" evidence="1">
    <location>
        <begin position="362"/>
        <end position="372"/>
    </location>
</feature>
<gene>
    <name evidence="2" type="ORF">Ahy_A02g006805</name>
</gene>
<sequence length="490" mass="55628">MVETHPTVKTFNATPSGRSATRHTTAGLFRLRGEIILLNRVPGVDPCLEFKPHLQCLFPSTPAEQQQLSSGKKTQVGTWTEFSNCCKISTSRHEKAEITRDTVKPCYIADLFHNMETNQVQEKLDEIEEIGFGFLKLVPKWNVKQGIMVILTKAYDTETSTLKVADGVIRIGPELFERLFRILPGVDDFPPFDAGNADHVSIRRRFHQLNTIQPRDFVNQCAMDTEDDRIEFRRHFILLVLKIFLCPTVFRWPLHIFKSLEQAIRKYQRKNNKSCKGYMFALLVLYFQKLKHGDLDNCQEPQPWLFAWNAKELSAMAATIQLEAFSVPGGNDGVVLEGAAEEHTMGTGLNKEDMNHTMSPDGCKKGSDRREGDGDDDDDEPIAKRLRHKYDLKRTPKSCLAKGETSKTRKTERIKNQKDNAITFDEDDDDNQPIGKRICIKAHKSKSQQQKGTERENIATSLPNTSKKPTETNDAEPKTPSNAMIDYSGI</sequence>
<protein>
    <submittedName>
        <fullName evidence="2">Uncharacterized protein</fullName>
    </submittedName>
</protein>
<accession>A0A445EAM4</accession>
<feature type="compositionally biased region" description="Basic and acidic residues" evidence="1">
    <location>
        <begin position="346"/>
        <end position="355"/>
    </location>
</feature>
<evidence type="ECO:0000313" key="3">
    <source>
        <dbReference type="Proteomes" id="UP000289738"/>
    </source>
</evidence>
<reference evidence="2 3" key="1">
    <citation type="submission" date="2019-01" db="EMBL/GenBank/DDBJ databases">
        <title>Sequencing of cultivated peanut Arachis hypogaea provides insights into genome evolution and oil improvement.</title>
        <authorList>
            <person name="Chen X."/>
        </authorList>
    </citation>
    <scope>NUCLEOTIDE SEQUENCE [LARGE SCALE GENOMIC DNA]</scope>
    <source>
        <strain evidence="3">cv. Fuhuasheng</strain>
        <tissue evidence="2">Leaves</tissue>
    </source>
</reference>
<dbReference type="EMBL" id="SDMP01000002">
    <property type="protein sequence ID" value="RYR72584.1"/>
    <property type="molecule type" value="Genomic_DNA"/>
</dbReference>
<dbReference type="Proteomes" id="UP000289738">
    <property type="component" value="Chromosome A02"/>
</dbReference>
<keyword evidence="3" id="KW-1185">Reference proteome</keyword>
<proteinExistence type="predicted"/>
<feature type="region of interest" description="Disordered" evidence="1">
    <location>
        <begin position="346"/>
        <end position="490"/>
    </location>
</feature>
<feature type="compositionally biased region" description="Basic and acidic residues" evidence="1">
    <location>
        <begin position="404"/>
        <end position="418"/>
    </location>
</feature>
<name>A0A445EAM4_ARAHY</name>
<evidence type="ECO:0000256" key="1">
    <source>
        <dbReference type="SAM" id="MobiDB-lite"/>
    </source>
</evidence>
<dbReference type="AlphaFoldDB" id="A0A445EAM4"/>
<feature type="compositionally biased region" description="Polar residues" evidence="1">
    <location>
        <begin position="458"/>
        <end position="467"/>
    </location>
</feature>
<feature type="compositionally biased region" description="Basic and acidic residues" evidence="1">
    <location>
        <begin position="468"/>
        <end position="477"/>
    </location>
</feature>
<organism evidence="2 3">
    <name type="scientific">Arachis hypogaea</name>
    <name type="common">Peanut</name>
    <dbReference type="NCBI Taxonomy" id="3818"/>
    <lineage>
        <taxon>Eukaryota</taxon>
        <taxon>Viridiplantae</taxon>
        <taxon>Streptophyta</taxon>
        <taxon>Embryophyta</taxon>
        <taxon>Tracheophyta</taxon>
        <taxon>Spermatophyta</taxon>
        <taxon>Magnoliopsida</taxon>
        <taxon>eudicotyledons</taxon>
        <taxon>Gunneridae</taxon>
        <taxon>Pentapetalae</taxon>
        <taxon>rosids</taxon>
        <taxon>fabids</taxon>
        <taxon>Fabales</taxon>
        <taxon>Fabaceae</taxon>
        <taxon>Papilionoideae</taxon>
        <taxon>50 kb inversion clade</taxon>
        <taxon>dalbergioids sensu lato</taxon>
        <taxon>Dalbergieae</taxon>
        <taxon>Pterocarpus clade</taxon>
        <taxon>Arachis</taxon>
    </lineage>
</organism>
<evidence type="ECO:0000313" key="2">
    <source>
        <dbReference type="EMBL" id="RYR72584.1"/>
    </source>
</evidence>
<comment type="caution">
    <text evidence="2">The sequence shown here is derived from an EMBL/GenBank/DDBJ whole genome shotgun (WGS) entry which is preliminary data.</text>
</comment>